<organism evidence="2 3">
    <name type="scientific">Rhodohalobacter sulfatireducens</name>
    <dbReference type="NCBI Taxonomy" id="2911366"/>
    <lineage>
        <taxon>Bacteria</taxon>
        <taxon>Pseudomonadati</taxon>
        <taxon>Balneolota</taxon>
        <taxon>Balneolia</taxon>
        <taxon>Balneolales</taxon>
        <taxon>Balneolaceae</taxon>
        <taxon>Rhodohalobacter</taxon>
    </lineage>
</organism>
<dbReference type="InterPro" id="IPR008257">
    <property type="entry name" value="Pept_M19"/>
</dbReference>
<evidence type="ECO:0000256" key="1">
    <source>
        <dbReference type="SAM" id="SignalP"/>
    </source>
</evidence>
<keyword evidence="3" id="KW-1185">Reference proteome</keyword>
<reference evidence="2" key="1">
    <citation type="submission" date="2022-01" db="EMBL/GenBank/DDBJ databases">
        <authorList>
            <person name="Wang Y."/>
        </authorList>
    </citation>
    <scope>NUCLEOTIDE SEQUENCE</scope>
    <source>
        <strain evidence="2">WB101</strain>
    </source>
</reference>
<dbReference type="InterPro" id="IPR032466">
    <property type="entry name" value="Metal_Hydrolase"/>
</dbReference>
<dbReference type="Gene3D" id="3.20.20.140">
    <property type="entry name" value="Metal-dependent hydrolases"/>
    <property type="match status" value="1"/>
</dbReference>
<evidence type="ECO:0000313" key="3">
    <source>
        <dbReference type="Proteomes" id="UP001165366"/>
    </source>
</evidence>
<comment type="caution">
    <text evidence="2">The sequence shown here is derived from an EMBL/GenBank/DDBJ whole genome shotgun (WGS) entry which is preliminary data.</text>
</comment>
<dbReference type="CDD" id="cd01301">
    <property type="entry name" value="rDP_like"/>
    <property type="match status" value="1"/>
</dbReference>
<feature type="signal peptide" evidence="1">
    <location>
        <begin position="1"/>
        <end position="25"/>
    </location>
</feature>
<dbReference type="Pfam" id="PF01244">
    <property type="entry name" value="Peptidase_M19"/>
    <property type="match status" value="1"/>
</dbReference>
<dbReference type="RefSeq" id="WP_237852265.1">
    <property type="nucleotide sequence ID" value="NZ_JAKLWS010000002.1"/>
</dbReference>
<dbReference type="Proteomes" id="UP001165366">
    <property type="component" value="Unassembled WGS sequence"/>
</dbReference>
<protein>
    <submittedName>
        <fullName evidence="2">Dipeptidase</fullName>
    </submittedName>
</protein>
<dbReference type="SUPFAM" id="SSF51556">
    <property type="entry name" value="Metallo-dependent hydrolases"/>
    <property type="match status" value="1"/>
</dbReference>
<dbReference type="PANTHER" id="PTHR10443:SF12">
    <property type="entry name" value="DIPEPTIDASE"/>
    <property type="match status" value="1"/>
</dbReference>
<dbReference type="PANTHER" id="PTHR10443">
    <property type="entry name" value="MICROSOMAL DIPEPTIDASE"/>
    <property type="match status" value="1"/>
</dbReference>
<accession>A0ABS9K990</accession>
<reference evidence="2" key="2">
    <citation type="submission" date="2024-05" db="EMBL/GenBank/DDBJ databases">
        <title>Rhodohalobacter halophilus gen. nov., sp. nov., a moderately halophilic member of the family Balneolaceae.</title>
        <authorList>
            <person name="Xia J."/>
        </authorList>
    </citation>
    <scope>NUCLEOTIDE SEQUENCE</scope>
    <source>
        <strain evidence="2">WB101</strain>
    </source>
</reference>
<dbReference type="PROSITE" id="PS51365">
    <property type="entry name" value="RENAL_DIPEPTIDASE_2"/>
    <property type="match status" value="1"/>
</dbReference>
<name>A0ABS9K990_9BACT</name>
<gene>
    <name evidence="2" type="ORF">L6773_02505</name>
</gene>
<dbReference type="EMBL" id="JAKLWS010000002">
    <property type="protein sequence ID" value="MCG2587421.1"/>
    <property type="molecule type" value="Genomic_DNA"/>
</dbReference>
<evidence type="ECO:0000313" key="2">
    <source>
        <dbReference type="EMBL" id="MCG2587421.1"/>
    </source>
</evidence>
<feature type="chain" id="PRO_5047135037" evidence="1">
    <location>
        <begin position="26"/>
        <end position="423"/>
    </location>
</feature>
<keyword evidence="1" id="KW-0732">Signal</keyword>
<sequence>MYSLFKKISFSLLISAIFITGSVYSQDREEYRDEAIEILESVPLFDGHNDAPYQYRYRVGYKFSELDFYDTTQLENPMQTDIPRLKEGRVGVQWWSVFVSANIPENEAVVQTMEQIDFVKRMAKKYPEVFEMAYTADDVERIFENGKIASLVGMEGGHSIANSLGVLRQFYDLGARYMTITHSRTLDWADASTDAPEHDGLSEFGEEVIREMNRLGMLVDLSHVAKTTMRDAIEISEAPVMFSHSSARAVCGHVRNVPDEILPLVKENGGIIMVTYVGSYVSEELRQYIADREAYERRLEYLYQGEVDLIAEKMEEWREEHEAPTSTLNQLADHIDHLRDEMGVDYIGIGGDYDGTSILPEGLEDVSTYPDLFAELLKRGYSEEDLRKIAGLNMLRVMRGAEETAERLQNEREPSEVLISDFE</sequence>
<proteinExistence type="predicted"/>